<sequence length="170" mass="19713">MDPSYDPGRRGMESDYFAGPGGQHRDSYIPRTPFPLGFEPELINLDSPHRVDELVRRTNLNVQMVNGHITRESRYAQIQPKMCSDGKFPQDFRTARTVEEFRLLDSTALERILQAYHLPPLPMDNRAVRLHRESRSPVQHYRLITLYDYLGATSLAESERHKVGLRHTIL</sequence>
<comment type="caution">
    <text evidence="2">The sequence shown here is derived from an EMBL/GenBank/DDBJ whole genome shotgun (WGS) entry which is preliminary data.</text>
</comment>
<gene>
    <name evidence="2" type="ORF">M501DRAFT_994048</name>
</gene>
<name>A0A9P4SIY9_9PEZI</name>
<evidence type="ECO:0000313" key="3">
    <source>
        <dbReference type="Proteomes" id="UP000799429"/>
    </source>
</evidence>
<organism evidence="2 3">
    <name type="scientific">Patellaria atrata CBS 101060</name>
    <dbReference type="NCBI Taxonomy" id="1346257"/>
    <lineage>
        <taxon>Eukaryota</taxon>
        <taxon>Fungi</taxon>
        <taxon>Dikarya</taxon>
        <taxon>Ascomycota</taxon>
        <taxon>Pezizomycotina</taxon>
        <taxon>Dothideomycetes</taxon>
        <taxon>Dothideomycetes incertae sedis</taxon>
        <taxon>Patellariales</taxon>
        <taxon>Patellariaceae</taxon>
        <taxon>Patellaria</taxon>
    </lineage>
</organism>
<keyword evidence="3" id="KW-1185">Reference proteome</keyword>
<dbReference type="AlphaFoldDB" id="A0A9P4SIY9"/>
<evidence type="ECO:0000313" key="2">
    <source>
        <dbReference type="EMBL" id="KAF2843189.1"/>
    </source>
</evidence>
<accession>A0A9P4SIY9</accession>
<dbReference type="EMBL" id="MU006089">
    <property type="protein sequence ID" value="KAF2843189.1"/>
    <property type="molecule type" value="Genomic_DNA"/>
</dbReference>
<dbReference type="OrthoDB" id="5389823at2759"/>
<reference evidence="2" key="1">
    <citation type="journal article" date="2020" name="Stud. Mycol.">
        <title>101 Dothideomycetes genomes: a test case for predicting lifestyles and emergence of pathogens.</title>
        <authorList>
            <person name="Haridas S."/>
            <person name="Albert R."/>
            <person name="Binder M."/>
            <person name="Bloem J."/>
            <person name="Labutti K."/>
            <person name="Salamov A."/>
            <person name="Andreopoulos B."/>
            <person name="Baker S."/>
            <person name="Barry K."/>
            <person name="Bills G."/>
            <person name="Bluhm B."/>
            <person name="Cannon C."/>
            <person name="Castanera R."/>
            <person name="Culley D."/>
            <person name="Daum C."/>
            <person name="Ezra D."/>
            <person name="Gonzalez J."/>
            <person name="Henrissat B."/>
            <person name="Kuo A."/>
            <person name="Liang C."/>
            <person name="Lipzen A."/>
            <person name="Lutzoni F."/>
            <person name="Magnuson J."/>
            <person name="Mondo S."/>
            <person name="Nolan M."/>
            <person name="Ohm R."/>
            <person name="Pangilinan J."/>
            <person name="Park H.-J."/>
            <person name="Ramirez L."/>
            <person name="Alfaro M."/>
            <person name="Sun H."/>
            <person name="Tritt A."/>
            <person name="Yoshinaga Y."/>
            <person name="Zwiers L.-H."/>
            <person name="Turgeon B."/>
            <person name="Goodwin S."/>
            <person name="Spatafora J."/>
            <person name="Crous P."/>
            <person name="Grigoriev I."/>
        </authorList>
    </citation>
    <scope>NUCLEOTIDE SEQUENCE</scope>
    <source>
        <strain evidence="2">CBS 101060</strain>
    </source>
</reference>
<proteinExistence type="predicted"/>
<feature type="region of interest" description="Disordered" evidence="1">
    <location>
        <begin position="1"/>
        <end position="24"/>
    </location>
</feature>
<protein>
    <submittedName>
        <fullName evidence="2">Uncharacterized protein</fullName>
    </submittedName>
</protein>
<evidence type="ECO:0000256" key="1">
    <source>
        <dbReference type="SAM" id="MobiDB-lite"/>
    </source>
</evidence>
<dbReference type="Proteomes" id="UP000799429">
    <property type="component" value="Unassembled WGS sequence"/>
</dbReference>